<dbReference type="PANTHER" id="PTHR30502:SF0">
    <property type="entry name" value="PHOSPHOENOLPYRUVATE CARBOXYLASE FAMILY PROTEIN"/>
    <property type="match status" value="1"/>
</dbReference>
<organism evidence="5">
    <name type="scientific">marine metagenome</name>
    <dbReference type="NCBI Taxonomy" id="408172"/>
    <lineage>
        <taxon>unclassified sequences</taxon>
        <taxon>metagenomes</taxon>
        <taxon>ecological metagenomes</taxon>
    </lineage>
</organism>
<dbReference type="GO" id="GO:0046872">
    <property type="term" value="F:metal ion binding"/>
    <property type="evidence" value="ECO:0007669"/>
    <property type="project" value="UniProtKB-KW"/>
</dbReference>
<reference evidence="5" key="1">
    <citation type="submission" date="2018-05" db="EMBL/GenBank/DDBJ databases">
        <authorList>
            <person name="Lanie J.A."/>
            <person name="Ng W.-L."/>
            <person name="Kazmierczak K.M."/>
            <person name="Andrzejewski T.M."/>
            <person name="Davidsen T.M."/>
            <person name="Wayne K.J."/>
            <person name="Tettelin H."/>
            <person name="Glass J.I."/>
            <person name="Rusch D."/>
            <person name="Podicherti R."/>
            <person name="Tsui H.-C.T."/>
            <person name="Winkler M.E."/>
        </authorList>
    </citation>
    <scope>NUCLEOTIDE SEQUENCE</scope>
</reference>
<dbReference type="InterPro" id="IPR050251">
    <property type="entry name" value="HpcH-HpaI_aldolase"/>
</dbReference>
<dbReference type="PANTHER" id="PTHR30502">
    <property type="entry name" value="2-KETO-3-DEOXY-L-RHAMNONATE ALDOLASE"/>
    <property type="match status" value="1"/>
</dbReference>
<dbReference type="InterPro" id="IPR040442">
    <property type="entry name" value="Pyrv_kinase-like_dom_sf"/>
</dbReference>
<evidence type="ECO:0000256" key="1">
    <source>
        <dbReference type="ARBA" id="ARBA00005568"/>
    </source>
</evidence>
<comment type="similarity">
    <text evidence="1">Belongs to the HpcH/HpaI aldolase family.</text>
</comment>
<keyword evidence="2" id="KW-0479">Metal-binding</keyword>
<dbReference type="SUPFAM" id="SSF51621">
    <property type="entry name" value="Phosphoenolpyruvate/pyruvate domain"/>
    <property type="match status" value="1"/>
</dbReference>
<accession>A0A382IFT6</accession>
<feature type="domain" description="HpcH/HpaI aldolase/citrate lyase" evidence="4">
    <location>
        <begin position="22"/>
        <end position="168"/>
    </location>
</feature>
<dbReference type="EMBL" id="UINC01067161">
    <property type="protein sequence ID" value="SVB98564.1"/>
    <property type="molecule type" value="Genomic_DNA"/>
</dbReference>
<keyword evidence="3" id="KW-0456">Lyase</keyword>
<feature type="non-terminal residue" evidence="5">
    <location>
        <position position="1"/>
    </location>
</feature>
<proteinExistence type="inferred from homology"/>
<dbReference type="GO" id="GO:0016832">
    <property type="term" value="F:aldehyde-lyase activity"/>
    <property type="evidence" value="ECO:0007669"/>
    <property type="project" value="TreeGrafter"/>
</dbReference>
<gene>
    <name evidence="5" type="ORF">METZ01_LOCUS251418</name>
</gene>
<feature type="non-terminal residue" evidence="5">
    <location>
        <position position="168"/>
    </location>
</feature>
<dbReference type="Gene3D" id="3.20.20.60">
    <property type="entry name" value="Phosphoenolpyruvate-binding domains"/>
    <property type="match status" value="1"/>
</dbReference>
<name>A0A382IFT6_9ZZZZ</name>
<dbReference type="AlphaFoldDB" id="A0A382IFT6"/>
<evidence type="ECO:0000313" key="5">
    <source>
        <dbReference type="EMBL" id="SVB98564.1"/>
    </source>
</evidence>
<sequence length="168" mass="17783">VEDNLKKNKAKQVMDSGQLALGAYVALSDPQIVEIIGISGFDAVFIDMEHTAFDLSLVQQMIVAADLVGITPIVRVSDSDPGFILRVLDMGAQGIVIPHVDGLEGAKKAVEAVRYPPVGLRGGAGTTRAARFGSVGWADHVRTSNQEILLSVMTEDIKAISEVSEIAA</sequence>
<dbReference type="InterPro" id="IPR005000">
    <property type="entry name" value="Aldolase/citrate-lyase_domain"/>
</dbReference>
<evidence type="ECO:0000256" key="2">
    <source>
        <dbReference type="ARBA" id="ARBA00022723"/>
    </source>
</evidence>
<evidence type="ECO:0000259" key="4">
    <source>
        <dbReference type="Pfam" id="PF03328"/>
    </source>
</evidence>
<protein>
    <recommendedName>
        <fullName evidence="4">HpcH/HpaI aldolase/citrate lyase domain-containing protein</fullName>
    </recommendedName>
</protein>
<dbReference type="GO" id="GO:0005737">
    <property type="term" value="C:cytoplasm"/>
    <property type="evidence" value="ECO:0007669"/>
    <property type="project" value="TreeGrafter"/>
</dbReference>
<dbReference type="Pfam" id="PF03328">
    <property type="entry name" value="HpcH_HpaI"/>
    <property type="match status" value="1"/>
</dbReference>
<dbReference type="InterPro" id="IPR015813">
    <property type="entry name" value="Pyrv/PenolPyrv_kinase-like_dom"/>
</dbReference>
<evidence type="ECO:0000256" key="3">
    <source>
        <dbReference type="ARBA" id="ARBA00023239"/>
    </source>
</evidence>